<keyword evidence="5" id="KW-0805">Transcription regulation</keyword>
<evidence type="ECO:0000256" key="6">
    <source>
        <dbReference type="SAM" id="MobiDB-lite"/>
    </source>
</evidence>
<comment type="subcellular location">
    <subcellularLocation>
        <location evidence="1 4 5">Nucleus</location>
    </subcellularLocation>
</comment>
<dbReference type="Pfam" id="PF08880">
    <property type="entry name" value="QLQ"/>
    <property type="match status" value="1"/>
</dbReference>
<comment type="function">
    <text evidence="5">Transcription activator.</text>
</comment>
<evidence type="ECO:0000256" key="4">
    <source>
        <dbReference type="PROSITE-ProRule" id="PRU01002"/>
    </source>
</evidence>
<feature type="compositionally biased region" description="Polar residues" evidence="6">
    <location>
        <begin position="274"/>
        <end position="288"/>
    </location>
</feature>
<keyword evidence="3 4" id="KW-0539">Nucleus</keyword>
<dbReference type="PROSITE" id="PS51666">
    <property type="entry name" value="QLQ"/>
    <property type="match status" value="1"/>
</dbReference>
<evidence type="ECO:0000256" key="5">
    <source>
        <dbReference type="RuleBase" id="RU367127"/>
    </source>
</evidence>
<evidence type="ECO:0000256" key="1">
    <source>
        <dbReference type="ARBA" id="ARBA00004123"/>
    </source>
</evidence>
<comment type="caution">
    <text evidence="9">The sequence shown here is derived from an EMBL/GenBank/DDBJ whole genome shotgun (WGS) entry which is preliminary data.</text>
</comment>
<proteinExistence type="inferred from homology"/>
<dbReference type="InterPro" id="IPR031137">
    <property type="entry name" value="GRF"/>
</dbReference>
<feature type="domain" description="QLQ" evidence="7">
    <location>
        <begin position="139"/>
        <end position="174"/>
    </location>
</feature>
<keyword evidence="10" id="KW-1185">Reference proteome</keyword>
<protein>
    <recommendedName>
        <fullName evidence="5">Growth-regulating factor</fullName>
    </recommendedName>
</protein>
<dbReference type="SMART" id="SM00951">
    <property type="entry name" value="QLQ"/>
    <property type="match status" value="1"/>
</dbReference>
<dbReference type="GO" id="GO:0006351">
    <property type="term" value="P:DNA-templated transcription"/>
    <property type="evidence" value="ECO:0007669"/>
    <property type="project" value="UniProtKB-UniRule"/>
</dbReference>
<organism evidence="9 10">
    <name type="scientific">Carnegiea gigantea</name>
    <dbReference type="NCBI Taxonomy" id="171969"/>
    <lineage>
        <taxon>Eukaryota</taxon>
        <taxon>Viridiplantae</taxon>
        <taxon>Streptophyta</taxon>
        <taxon>Embryophyta</taxon>
        <taxon>Tracheophyta</taxon>
        <taxon>Spermatophyta</taxon>
        <taxon>Magnoliopsida</taxon>
        <taxon>eudicotyledons</taxon>
        <taxon>Gunneridae</taxon>
        <taxon>Pentapetalae</taxon>
        <taxon>Caryophyllales</taxon>
        <taxon>Cactineae</taxon>
        <taxon>Cactaceae</taxon>
        <taxon>Cactoideae</taxon>
        <taxon>Echinocereeae</taxon>
        <taxon>Carnegiea</taxon>
    </lineage>
</organism>
<keyword evidence="5" id="KW-0804">Transcription</keyword>
<feature type="domain" description="WRC" evidence="8">
    <location>
        <begin position="210"/>
        <end position="254"/>
    </location>
</feature>
<sequence length="434" mass="47153">MDLRLVGNGGFVVDLGQNTATTRLLSLPSENRKCSDSGSFKQERSDPVDDERYRPSKMPKRAGDFGFKSNEQMLSFSSSATPEFGFLTGKDVGLIQGKDAQNIALSYYRQSAHPSCSAGFESGNLNGGIHGSLTGVKGTFTPAQWIELEHQAMIYKYISANVPVPAHLLIPIRKALSSAGFPGFSVGSYPAHSYGWGSFHLGFGLSGSTDPEPGRCRRTDGKKWRCSRDAVPDQKYCEKHINRGRHRSRKPVEGQTGQVGSGSTSSSKVAPAISNLTPPSMTSSGSVFNSIGIGEHQIKGLQPAGATNSTMDTIINRRNDPQGLSVLHPTINPKSEDSPFSIRGQHGDSLQSEFGLVSNDSLLNFSEKRSYLSRKSHNSLLDFESQQVQHQGTPTPLMVERPKDPSNCAGIPWPQELKSDWTLLSMSNPMLSDF</sequence>
<dbReference type="EMBL" id="JAKOGI010000809">
    <property type="protein sequence ID" value="KAJ8430303.1"/>
    <property type="molecule type" value="Genomic_DNA"/>
</dbReference>
<evidence type="ECO:0000256" key="3">
    <source>
        <dbReference type="ARBA" id="ARBA00023242"/>
    </source>
</evidence>
<feature type="region of interest" description="Disordered" evidence="6">
    <location>
        <begin position="314"/>
        <end position="338"/>
    </location>
</feature>
<keyword evidence="5" id="KW-0010">Activator</keyword>
<reference evidence="9" key="1">
    <citation type="submission" date="2022-04" db="EMBL/GenBank/DDBJ databases">
        <title>Carnegiea gigantea Genome sequencing and assembly v2.</title>
        <authorList>
            <person name="Copetti D."/>
            <person name="Sanderson M.J."/>
            <person name="Burquez A."/>
            <person name="Wojciechowski M.F."/>
        </authorList>
    </citation>
    <scope>NUCLEOTIDE SEQUENCE</scope>
    <source>
        <strain evidence="9">SGP5-SGP5p</strain>
        <tissue evidence="9">Aerial part</tissue>
    </source>
</reference>
<dbReference type="GO" id="GO:0005634">
    <property type="term" value="C:nucleus"/>
    <property type="evidence" value="ECO:0007669"/>
    <property type="project" value="UniProtKB-SubCell"/>
</dbReference>
<dbReference type="InterPro" id="IPR014977">
    <property type="entry name" value="WRC_dom"/>
</dbReference>
<feature type="compositionally biased region" description="Basic and acidic residues" evidence="6">
    <location>
        <begin position="30"/>
        <end position="54"/>
    </location>
</feature>
<feature type="region of interest" description="Disordered" evidence="6">
    <location>
        <begin position="30"/>
        <end position="64"/>
    </location>
</feature>
<feature type="compositionally biased region" description="Low complexity" evidence="6">
    <location>
        <begin position="254"/>
        <end position="267"/>
    </location>
</feature>
<evidence type="ECO:0000313" key="10">
    <source>
        <dbReference type="Proteomes" id="UP001153076"/>
    </source>
</evidence>
<evidence type="ECO:0000313" key="9">
    <source>
        <dbReference type="EMBL" id="KAJ8430303.1"/>
    </source>
</evidence>
<dbReference type="InterPro" id="IPR014978">
    <property type="entry name" value="Gln-Leu-Gln_QLQ"/>
</dbReference>
<dbReference type="PANTHER" id="PTHR31602">
    <property type="entry name" value="GROWTH-REGULATING FACTOR 5"/>
    <property type="match status" value="1"/>
</dbReference>
<gene>
    <name evidence="9" type="ORF">Cgig2_024735</name>
</gene>
<dbReference type="Pfam" id="PF08879">
    <property type="entry name" value="WRC"/>
    <property type="match status" value="1"/>
</dbReference>
<dbReference type="Proteomes" id="UP001153076">
    <property type="component" value="Unassembled WGS sequence"/>
</dbReference>
<evidence type="ECO:0000259" key="7">
    <source>
        <dbReference type="PROSITE" id="PS51666"/>
    </source>
</evidence>
<feature type="region of interest" description="Disordered" evidence="6">
    <location>
        <begin position="237"/>
        <end position="288"/>
    </location>
</feature>
<dbReference type="PROSITE" id="PS51667">
    <property type="entry name" value="WRC"/>
    <property type="match status" value="1"/>
</dbReference>
<dbReference type="OrthoDB" id="1927209at2759"/>
<dbReference type="GO" id="GO:0006355">
    <property type="term" value="P:regulation of DNA-templated transcription"/>
    <property type="evidence" value="ECO:0007669"/>
    <property type="project" value="InterPro"/>
</dbReference>
<evidence type="ECO:0000259" key="8">
    <source>
        <dbReference type="PROSITE" id="PS51667"/>
    </source>
</evidence>
<evidence type="ECO:0000256" key="2">
    <source>
        <dbReference type="ARBA" id="ARBA00008122"/>
    </source>
</evidence>
<comment type="domain">
    <text evidence="5">The QLQ domain and WRC domain may be involved in protein-protein interaction and DNA-binding, respectively.</text>
</comment>
<name>A0A9Q1Q626_9CARY</name>
<feature type="short sequence motif" description="Bipartite nuclear localization signal" evidence="4">
    <location>
        <begin position="215"/>
        <end position="225"/>
    </location>
</feature>
<dbReference type="PANTHER" id="PTHR31602:SF42">
    <property type="entry name" value="GROWTH-REGULATING FACTOR 2"/>
    <property type="match status" value="1"/>
</dbReference>
<dbReference type="AlphaFoldDB" id="A0A9Q1Q626"/>
<comment type="similarity">
    <text evidence="2 5">Belongs to the GRF family.</text>
</comment>
<feature type="short sequence motif" description="Bipartite nuclear localization signal" evidence="4">
    <location>
        <begin position="243"/>
        <end position="250"/>
    </location>
</feature>
<dbReference type="GO" id="GO:0005524">
    <property type="term" value="F:ATP binding"/>
    <property type="evidence" value="ECO:0007669"/>
    <property type="project" value="UniProtKB-UniRule"/>
</dbReference>
<accession>A0A9Q1Q626</accession>
<dbReference type="GO" id="GO:0099402">
    <property type="term" value="P:plant organ development"/>
    <property type="evidence" value="ECO:0007669"/>
    <property type="project" value="UniProtKB-ARBA"/>
</dbReference>